<dbReference type="SUPFAM" id="SSF46785">
    <property type="entry name" value="Winged helix' DNA-binding domain"/>
    <property type="match status" value="1"/>
</dbReference>
<dbReference type="InterPro" id="IPR011711">
    <property type="entry name" value="GntR_C"/>
</dbReference>
<feature type="domain" description="HTH gntR-type" evidence="4">
    <location>
        <begin position="9"/>
        <end position="76"/>
    </location>
</feature>
<dbReference type="CDD" id="cd07377">
    <property type="entry name" value="WHTH_GntR"/>
    <property type="match status" value="1"/>
</dbReference>
<dbReference type="InterPro" id="IPR036388">
    <property type="entry name" value="WH-like_DNA-bd_sf"/>
</dbReference>
<evidence type="ECO:0000256" key="3">
    <source>
        <dbReference type="ARBA" id="ARBA00023163"/>
    </source>
</evidence>
<evidence type="ECO:0000256" key="2">
    <source>
        <dbReference type="ARBA" id="ARBA00023125"/>
    </source>
</evidence>
<dbReference type="SMART" id="SM00345">
    <property type="entry name" value="HTH_GNTR"/>
    <property type="match status" value="1"/>
</dbReference>
<dbReference type="Pfam" id="PF07729">
    <property type="entry name" value="FCD"/>
    <property type="match status" value="1"/>
</dbReference>
<accession>H1S5J1</accession>
<keyword evidence="3" id="KW-0804">Transcription</keyword>
<proteinExistence type="predicted"/>
<dbReference type="PATRIC" id="fig|1127483.3.peg.3123"/>
<dbReference type="PANTHER" id="PTHR43537">
    <property type="entry name" value="TRANSCRIPTIONAL REGULATOR, GNTR FAMILY"/>
    <property type="match status" value="1"/>
</dbReference>
<evidence type="ECO:0000256" key="1">
    <source>
        <dbReference type="ARBA" id="ARBA00023015"/>
    </source>
</evidence>
<evidence type="ECO:0000259" key="4">
    <source>
        <dbReference type="PROSITE" id="PS50949"/>
    </source>
</evidence>
<dbReference type="Gene3D" id="1.20.120.530">
    <property type="entry name" value="GntR ligand-binding domain-like"/>
    <property type="match status" value="1"/>
</dbReference>
<dbReference type="Proteomes" id="UP000005808">
    <property type="component" value="Unassembled WGS sequence"/>
</dbReference>
<dbReference type="GO" id="GO:0003700">
    <property type="term" value="F:DNA-binding transcription factor activity"/>
    <property type="evidence" value="ECO:0007669"/>
    <property type="project" value="InterPro"/>
</dbReference>
<dbReference type="PANTHER" id="PTHR43537:SF41">
    <property type="entry name" value="TRANSCRIPTIONAL REGULATORY PROTEIN"/>
    <property type="match status" value="1"/>
</dbReference>
<evidence type="ECO:0000313" key="6">
    <source>
        <dbReference type="Proteomes" id="UP000005808"/>
    </source>
</evidence>
<keyword evidence="2" id="KW-0238">DNA-binding</keyword>
<dbReference type="SUPFAM" id="SSF48008">
    <property type="entry name" value="GntR ligand-binding domain-like"/>
    <property type="match status" value="1"/>
</dbReference>
<dbReference type="InterPro" id="IPR036390">
    <property type="entry name" value="WH_DNA-bd_sf"/>
</dbReference>
<organism evidence="5 6">
    <name type="scientific">Cupriavidus basilensis OR16</name>
    <dbReference type="NCBI Taxonomy" id="1127483"/>
    <lineage>
        <taxon>Bacteria</taxon>
        <taxon>Pseudomonadati</taxon>
        <taxon>Pseudomonadota</taxon>
        <taxon>Betaproteobacteria</taxon>
        <taxon>Burkholderiales</taxon>
        <taxon>Burkholderiaceae</taxon>
        <taxon>Cupriavidus</taxon>
    </lineage>
</organism>
<protein>
    <submittedName>
        <fullName evidence="5">GntR family transcriptional regulator</fullName>
    </submittedName>
</protein>
<reference evidence="5 6" key="1">
    <citation type="journal article" date="2012" name="J. Bacteriol.">
        <title>De Novo Genome Project of Cupriavidus basilensis OR16.</title>
        <authorList>
            <person name="Cserhati M."/>
            <person name="Kriszt B."/>
            <person name="Szoboszlay S."/>
            <person name="Toth A."/>
            <person name="Szabo I."/>
            <person name="Tancsics A."/>
            <person name="Nagy I."/>
            <person name="Horvath B."/>
            <person name="Nagy I."/>
            <person name="Kukolya J."/>
        </authorList>
    </citation>
    <scope>NUCLEOTIDE SEQUENCE [LARGE SCALE GENOMIC DNA]</scope>
    <source>
        <strain evidence="5 6">OR16</strain>
    </source>
</reference>
<dbReference type="EMBL" id="AHJE01000037">
    <property type="protein sequence ID" value="EHP42217.1"/>
    <property type="molecule type" value="Genomic_DNA"/>
</dbReference>
<dbReference type="Gene3D" id="1.10.10.10">
    <property type="entry name" value="Winged helix-like DNA-binding domain superfamily/Winged helix DNA-binding domain"/>
    <property type="match status" value="1"/>
</dbReference>
<dbReference type="PROSITE" id="PS50949">
    <property type="entry name" value="HTH_GNTR"/>
    <property type="match status" value="1"/>
</dbReference>
<dbReference type="InterPro" id="IPR008920">
    <property type="entry name" value="TF_FadR/GntR_C"/>
</dbReference>
<sequence>MQAAPSRRLTAYQYAVQTLRADILQGRMTAGERLRQDDLAKRLEMSTTPVREALRTLISEGLVFFDAHRGAVVRGLTLDDVQEIYRLRMVLEPMMVEEAIRGITAADIARAEAFHEEMLQTQDVMRWTELNLEFHAALWASQEHSRLATWSRRYAIRLRRISRCRST</sequence>
<dbReference type="Pfam" id="PF00392">
    <property type="entry name" value="GntR"/>
    <property type="match status" value="1"/>
</dbReference>
<keyword evidence="1" id="KW-0805">Transcription regulation</keyword>
<name>H1S5J1_9BURK</name>
<dbReference type="GO" id="GO:0003677">
    <property type="term" value="F:DNA binding"/>
    <property type="evidence" value="ECO:0007669"/>
    <property type="project" value="UniProtKB-KW"/>
</dbReference>
<dbReference type="InterPro" id="IPR000524">
    <property type="entry name" value="Tscrpt_reg_HTH_GntR"/>
</dbReference>
<comment type="caution">
    <text evidence="5">The sequence shown here is derived from an EMBL/GenBank/DDBJ whole genome shotgun (WGS) entry which is preliminary data.</text>
</comment>
<evidence type="ECO:0000313" key="5">
    <source>
        <dbReference type="EMBL" id="EHP42217.1"/>
    </source>
</evidence>
<dbReference type="AlphaFoldDB" id="H1S5J1"/>
<gene>
    <name evidence="5" type="ORF">OR16_15588</name>
</gene>